<proteinExistence type="predicted"/>
<comment type="caution">
    <text evidence="1">The sequence shown here is derived from an EMBL/GenBank/DDBJ whole genome shotgun (WGS) entry which is preliminary data.</text>
</comment>
<keyword evidence="2" id="KW-1185">Reference proteome</keyword>
<name>A0A4Z2FXP4_9TELE</name>
<evidence type="ECO:0000313" key="1">
    <source>
        <dbReference type="EMBL" id="TNN46027.1"/>
    </source>
</evidence>
<dbReference type="AlphaFoldDB" id="A0A4Z2FXP4"/>
<gene>
    <name evidence="1" type="ORF">EYF80_043783</name>
</gene>
<organism evidence="1 2">
    <name type="scientific">Liparis tanakae</name>
    <name type="common">Tanaka's snailfish</name>
    <dbReference type="NCBI Taxonomy" id="230148"/>
    <lineage>
        <taxon>Eukaryota</taxon>
        <taxon>Metazoa</taxon>
        <taxon>Chordata</taxon>
        <taxon>Craniata</taxon>
        <taxon>Vertebrata</taxon>
        <taxon>Euteleostomi</taxon>
        <taxon>Actinopterygii</taxon>
        <taxon>Neopterygii</taxon>
        <taxon>Teleostei</taxon>
        <taxon>Neoteleostei</taxon>
        <taxon>Acanthomorphata</taxon>
        <taxon>Eupercaria</taxon>
        <taxon>Perciformes</taxon>
        <taxon>Cottioidei</taxon>
        <taxon>Cottales</taxon>
        <taxon>Liparidae</taxon>
        <taxon>Liparis</taxon>
    </lineage>
</organism>
<accession>A0A4Z2FXP4</accession>
<dbReference type="EMBL" id="SRLO01000813">
    <property type="protein sequence ID" value="TNN46027.1"/>
    <property type="molecule type" value="Genomic_DNA"/>
</dbReference>
<protein>
    <submittedName>
        <fullName evidence="1">Uncharacterized protein</fullName>
    </submittedName>
</protein>
<sequence>MKTFEEEEDEVKVISTREIIPVEVAAGVDAATGTGNSPDVVCLPAAVVHGRPRHPEPRAIHQQPNPYKLMIEMPFHWAPRSAKR</sequence>
<reference evidence="1 2" key="1">
    <citation type="submission" date="2019-03" db="EMBL/GenBank/DDBJ databases">
        <title>First draft genome of Liparis tanakae, snailfish: a comprehensive survey of snailfish specific genes.</title>
        <authorList>
            <person name="Kim W."/>
            <person name="Song I."/>
            <person name="Jeong J.-H."/>
            <person name="Kim D."/>
            <person name="Kim S."/>
            <person name="Ryu S."/>
            <person name="Song J.Y."/>
            <person name="Lee S.K."/>
        </authorList>
    </citation>
    <scope>NUCLEOTIDE SEQUENCE [LARGE SCALE GENOMIC DNA]</scope>
    <source>
        <tissue evidence="1">Muscle</tissue>
    </source>
</reference>
<evidence type="ECO:0000313" key="2">
    <source>
        <dbReference type="Proteomes" id="UP000314294"/>
    </source>
</evidence>
<dbReference type="Proteomes" id="UP000314294">
    <property type="component" value="Unassembled WGS sequence"/>
</dbReference>